<evidence type="ECO:0000313" key="7">
    <source>
        <dbReference type="Proteomes" id="UP000651837"/>
    </source>
</evidence>
<gene>
    <name evidence="4" type="ORF">HZY62_00565</name>
    <name evidence="5" type="ORF">LX92_00984</name>
</gene>
<organism evidence="5 6">
    <name type="scientific">Maribacter polysiphoniae</name>
    <dbReference type="NCBI Taxonomy" id="429344"/>
    <lineage>
        <taxon>Bacteria</taxon>
        <taxon>Pseudomonadati</taxon>
        <taxon>Bacteroidota</taxon>
        <taxon>Flavobacteriia</taxon>
        <taxon>Flavobacteriales</taxon>
        <taxon>Flavobacteriaceae</taxon>
        <taxon>Maribacter</taxon>
    </lineage>
</organism>
<feature type="domain" description="HTH araC/xylS-type" evidence="3">
    <location>
        <begin position="237"/>
        <end position="335"/>
    </location>
</feature>
<dbReference type="Proteomes" id="UP000245667">
    <property type="component" value="Unassembled WGS sequence"/>
</dbReference>
<dbReference type="OrthoDB" id="2666928at2"/>
<evidence type="ECO:0000256" key="1">
    <source>
        <dbReference type="ARBA" id="ARBA00023015"/>
    </source>
</evidence>
<reference evidence="4 7" key="2">
    <citation type="submission" date="2020-07" db="EMBL/GenBank/DDBJ databases">
        <title>The draft genome sequence of Maribacter polysiphoniae KCTC 22021.</title>
        <authorList>
            <person name="Mu L."/>
        </authorList>
    </citation>
    <scope>NUCLEOTIDE SEQUENCE [LARGE SCALE GENOMIC DNA]</scope>
    <source>
        <strain evidence="4 7">KCTC 22021</strain>
    </source>
</reference>
<dbReference type="SUPFAM" id="SSF46689">
    <property type="entry name" value="Homeodomain-like"/>
    <property type="match status" value="1"/>
</dbReference>
<dbReference type="Gene3D" id="1.10.10.60">
    <property type="entry name" value="Homeodomain-like"/>
    <property type="match status" value="2"/>
</dbReference>
<accession>A0A316ENS0</accession>
<dbReference type="AlphaFoldDB" id="A0A316ENS0"/>
<protein>
    <submittedName>
        <fullName evidence="5">AraC-like DNA-binding protein</fullName>
    </submittedName>
    <submittedName>
        <fullName evidence="4">Helix-turn-helix transcriptional regulator</fullName>
    </submittedName>
</protein>
<evidence type="ECO:0000259" key="3">
    <source>
        <dbReference type="PROSITE" id="PS01124"/>
    </source>
</evidence>
<evidence type="ECO:0000313" key="5">
    <source>
        <dbReference type="EMBL" id="PWK24620.1"/>
    </source>
</evidence>
<dbReference type="EMBL" id="JACWLN010000001">
    <property type="protein sequence ID" value="MBD1259064.1"/>
    <property type="molecule type" value="Genomic_DNA"/>
</dbReference>
<dbReference type="EMBL" id="QGGQ01000002">
    <property type="protein sequence ID" value="PWK24620.1"/>
    <property type="molecule type" value="Genomic_DNA"/>
</dbReference>
<dbReference type="Pfam" id="PF12833">
    <property type="entry name" value="HTH_18"/>
    <property type="match status" value="1"/>
</dbReference>
<dbReference type="InterPro" id="IPR053142">
    <property type="entry name" value="PchR_regulatory_protein"/>
</dbReference>
<dbReference type="PANTHER" id="PTHR47893">
    <property type="entry name" value="REGULATORY PROTEIN PCHR"/>
    <property type="match status" value="1"/>
</dbReference>
<dbReference type="PROSITE" id="PS01124">
    <property type="entry name" value="HTH_ARAC_FAMILY_2"/>
    <property type="match status" value="1"/>
</dbReference>
<evidence type="ECO:0000256" key="2">
    <source>
        <dbReference type="ARBA" id="ARBA00023163"/>
    </source>
</evidence>
<name>A0A316ENS0_9FLAO</name>
<dbReference type="InterPro" id="IPR018060">
    <property type="entry name" value="HTH_AraC"/>
</dbReference>
<sequence length="343" mass="39286">MKIIELNTNTIEDIFKQLQTDLGGTLESLPKEYSLVLDNELAQGEITGIVVNDTISFLEYDVIFNHDTVILNHTPVTNPIYFLYCAEGKMNHSFGLKGIQRTLKQFQTGIFACDPSRDTAMFFEKEQRTRFSYISVDTHAKGMVKNNINLLQTQLLETFMPKAGKEIFAYIGSYNLKVAEKMEELQAIKQKGIVRRLLVKGIVHLMLALEVQQHKEDILSLKNNRGSLSQNEMETIKELSDFIQNYPERKFSLKGLAKKAGTSPAKLQEGFKLLHNRTVSDYIRHVRIETAENLIRTTDMNISEIVYTIGLTSRSYFSKIFKEKYNCSPKYYQDHQDGITLSA</sequence>
<dbReference type="RefSeq" id="WP_109649175.1">
    <property type="nucleotide sequence ID" value="NZ_JACWLN010000001.1"/>
</dbReference>
<proteinExistence type="predicted"/>
<evidence type="ECO:0000313" key="4">
    <source>
        <dbReference type="EMBL" id="MBD1259064.1"/>
    </source>
</evidence>
<dbReference type="Proteomes" id="UP000651837">
    <property type="component" value="Unassembled WGS sequence"/>
</dbReference>
<dbReference type="GO" id="GO:0003700">
    <property type="term" value="F:DNA-binding transcription factor activity"/>
    <property type="evidence" value="ECO:0007669"/>
    <property type="project" value="InterPro"/>
</dbReference>
<dbReference type="PANTHER" id="PTHR47893:SF1">
    <property type="entry name" value="REGULATORY PROTEIN PCHR"/>
    <property type="match status" value="1"/>
</dbReference>
<reference evidence="5 6" key="1">
    <citation type="submission" date="2018-05" db="EMBL/GenBank/DDBJ databases">
        <title>Genomic Encyclopedia of Archaeal and Bacterial Type Strains, Phase II (KMG-II): from individual species to whole genera.</title>
        <authorList>
            <person name="Goeker M."/>
        </authorList>
    </citation>
    <scope>NUCLEOTIDE SEQUENCE [LARGE SCALE GENOMIC DNA]</scope>
    <source>
        <strain evidence="5 6">DSM 23514</strain>
    </source>
</reference>
<dbReference type="GO" id="GO:0043565">
    <property type="term" value="F:sequence-specific DNA binding"/>
    <property type="evidence" value="ECO:0007669"/>
    <property type="project" value="InterPro"/>
</dbReference>
<keyword evidence="1" id="KW-0805">Transcription regulation</keyword>
<keyword evidence="5" id="KW-0238">DNA-binding</keyword>
<keyword evidence="7" id="KW-1185">Reference proteome</keyword>
<dbReference type="InterPro" id="IPR009057">
    <property type="entry name" value="Homeodomain-like_sf"/>
</dbReference>
<dbReference type="SMART" id="SM00342">
    <property type="entry name" value="HTH_ARAC"/>
    <property type="match status" value="1"/>
</dbReference>
<keyword evidence="2" id="KW-0804">Transcription</keyword>
<comment type="caution">
    <text evidence="5">The sequence shown here is derived from an EMBL/GenBank/DDBJ whole genome shotgun (WGS) entry which is preliminary data.</text>
</comment>
<evidence type="ECO:0000313" key="6">
    <source>
        <dbReference type="Proteomes" id="UP000245667"/>
    </source>
</evidence>